<dbReference type="Proteomes" id="UP000237340">
    <property type="component" value="Unassembled WGS sequence"/>
</dbReference>
<accession>A0A2S3ZAU3</accession>
<dbReference type="AlphaFoldDB" id="A0A2S3ZAU3"/>
<name>A0A2S3ZAU3_9MICO</name>
<dbReference type="EMBL" id="PPXD01000026">
    <property type="protein sequence ID" value="POH62582.1"/>
    <property type="molecule type" value="Genomic_DNA"/>
</dbReference>
<protein>
    <submittedName>
        <fullName evidence="1">Uncharacterized protein</fullName>
    </submittedName>
</protein>
<dbReference type="RefSeq" id="WP_103461715.1">
    <property type="nucleotide sequence ID" value="NZ_PPXD01000026.1"/>
</dbReference>
<proteinExistence type="predicted"/>
<sequence>MHMTIHYDPAMVNPGICYVGLGYLTPFESGHTLTVGDRNGGDKRGVKLTPAYYTFISSLDPTVGEREFTAEELGLLGWLAGQGFIALVTGDAGPENLKVVPVPRRDIAVVEDLDEGYLLRAGDDAPFAVSELGARFLPFVDGERTLGEIAQAVKTEVLAGHEGRLSVEKNEKDQGRTFDSVLVEEALVLIRDFARAGAITFEPTA</sequence>
<gene>
    <name evidence="1" type="ORF">C3B61_17220</name>
</gene>
<evidence type="ECO:0000313" key="2">
    <source>
        <dbReference type="Proteomes" id="UP000237340"/>
    </source>
</evidence>
<reference evidence="1 2" key="1">
    <citation type="submission" date="2018-01" db="EMBL/GenBank/DDBJ databases">
        <title>Cryobacterium sp. nov., from glaciers in China.</title>
        <authorList>
            <person name="Liu Q."/>
            <person name="Xin Y.-H."/>
        </authorList>
    </citation>
    <scope>NUCLEOTIDE SEQUENCE [LARGE SCALE GENOMIC DNA]</scope>
    <source>
        <strain evidence="1 2">TMN-42</strain>
    </source>
</reference>
<comment type="caution">
    <text evidence="1">The sequence shown here is derived from an EMBL/GenBank/DDBJ whole genome shotgun (WGS) entry which is preliminary data.</text>
</comment>
<evidence type="ECO:0000313" key="1">
    <source>
        <dbReference type="EMBL" id="POH62582.1"/>
    </source>
</evidence>
<keyword evidence="2" id="KW-1185">Reference proteome</keyword>
<organism evidence="1 2">
    <name type="scientific">Cryobacterium zongtaii</name>
    <dbReference type="NCBI Taxonomy" id="1259217"/>
    <lineage>
        <taxon>Bacteria</taxon>
        <taxon>Bacillati</taxon>
        <taxon>Actinomycetota</taxon>
        <taxon>Actinomycetes</taxon>
        <taxon>Micrococcales</taxon>
        <taxon>Microbacteriaceae</taxon>
        <taxon>Cryobacterium</taxon>
    </lineage>
</organism>